<feature type="domain" description="LiaF transmembrane" evidence="3">
    <location>
        <begin position="17"/>
        <end position="113"/>
    </location>
</feature>
<accession>A0A7D4PVW0</accession>
<organism evidence="4 5">
    <name type="scientific">Mucilaginibacter mali</name>
    <dbReference type="NCBI Taxonomy" id="2740462"/>
    <lineage>
        <taxon>Bacteria</taxon>
        <taxon>Pseudomonadati</taxon>
        <taxon>Bacteroidota</taxon>
        <taxon>Sphingobacteriia</taxon>
        <taxon>Sphingobacteriales</taxon>
        <taxon>Sphingobacteriaceae</taxon>
        <taxon>Mucilaginibacter</taxon>
    </lineage>
</organism>
<keyword evidence="2" id="KW-0472">Membrane</keyword>
<protein>
    <recommendedName>
        <fullName evidence="3">LiaF transmembrane domain-containing protein</fullName>
    </recommendedName>
</protein>
<dbReference type="PANTHER" id="PTHR40763:SF5">
    <property type="entry name" value="MEMBRANE PROTEIN"/>
    <property type="match status" value="1"/>
</dbReference>
<feature type="transmembrane region" description="Helical" evidence="2">
    <location>
        <begin position="63"/>
        <end position="81"/>
    </location>
</feature>
<keyword evidence="5" id="KW-1185">Reference proteome</keyword>
<evidence type="ECO:0000256" key="2">
    <source>
        <dbReference type="SAM" id="Phobius"/>
    </source>
</evidence>
<evidence type="ECO:0000256" key="1">
    <source>
        <dbReference type="SAM" id="MobiDB-lite"/>
    </source>
</evidence>
<dbReference type="RefSeq" id="WP_173415928.1">
    <property type="nucleotide sequence ID" value="NZ_CP054139.1"/>
</dbReference>
<evidence type="ECO:0000313" key="4">
    <source>
        <dbReference type="EMBL" id="QKJ31263.1"/>
    </source>
</evidence>
<keyword evidence="2" id="KW-0812">Transmembrane</keyword>
<dbReference type="EMBL" id="CP054139">
    <property type="protein sequence ID" value="QKJ31263.1"/>
    <property type="molecule type" value="Genomic_DNA"/>
</dbReference>
<proteinExistence type="predicted"/>
<keyword evidence="2" id="KW-1133">Transmembrane helix</keyword>
<sequence>MSIDPKYTQGQRSGKVFAGLILLAVGAVLLLQQIGGFLFPHWLISWPMLLIVWGLYIGSKNNFTRPFGAAIMILIGVLFIADDIIPGLSLERAFWPLMLIFFGLYMVLGKKYQWRNGHFEKYKGGNPFGGHEYTNPFEPKGKPDPNFDPNGPTADANASGTYVPPLSGDDHIDTVSVFGGVKRTILSKNFKGGEIVNIFGGTDLDLTQADINGRVEIEIVQLFGGIKLIIPPHWQVTSDVAAVFSSVDDKRRNLGAPLSTDKLLVIKGVSIFAGVDIRSF</sequence>
<evidence type="ECO:0000313" key="5">
    <source>
        <dbReference type="Proteomes" id="UP000505355"/>
    </source>
</evidence>
<dbReference type="InterPro" id="IPR054331">
    <property type="entry name" value="LiaF_TM"/>
</dbReference>
<dbReference type="KEGG" id="mmab:HQ865_16360"/>
<dbReference type="Proteomes" id="UP000505355">
    <property type="component" value="Chromosome"/>
</dbReference>
<feature type="transmembrane region" description="Helical" evidence="2">
    <location>
        <begin position="93"/>
        <end position="109"/>
    </location>
</feature>
<name>A0A7D4PVW0_9SPHI</name>
<reference evidence="4 5" key="1">
    <citation type="submission" date="2020-05" db="EMBL/GenBank/DDBJ databases">
        <title>Mucilaginibacter mali sp. nov.</title>
        <authorList>
            <person name="Kim H.S."/>
            <person name="Lee K.C."/>
            <person name="Suh M.K."/>
            <person name="Kim J.-S."/>
            <person name="Han K.-I."/>
            <person name="Eom M.K."/>
            <person name="Shin Y.K."/>
            <person name="Lee J.-S."/>
        </authorList>
    </citation>
    <scope>NUCLEOTIDE SEQUENCE [LARGE SCALE GENOMIC DNA]</scope>
    <source>
        <strain evidence="4 5">G2-14</strain>
    </source>
</reference>
<feature type="transmembrane region" description="Helical" evidence="2">
    <location>
        <begin position="37"/>
        <end position="56"/>
    </location>
</feature>
<gene>
    <name evidence="4" type="ORF">HQ865_16360</name>
</gene>
<feature type="transmembrane region" description="Helical" evidence="2">
    <location>
        <begin position="12"/>
        <end position="31"/>
    </location>
</feature>
<evidence type="ECO:0000259" key="3">
    <source>
        <dbReference type="Pfam" id="PF22570"/>
    </source>
</evidence>
<dbReference type="AlphaFoldDB" id="A0A7D4PVW0"/>
<dbReference type="Pfam" id="PF22570">
    <property type="entry name" value="LiaF-TM"/>
    <property type="match status" value="1"/>
</dbReference>
<dbReference type="PANTHER" id="PTHR40763">
    <property type="entry name" value="MEMBRANE PROTEIN-RELATED"/>
    <property type="match status" value="1"/>
</dbReference>
<feature type="region of interest" description="Disordered" evidence="1">
    <location>
        <begin position="136"/>
        <end position="160"/>
    </location>
</feature>